<protein>
    <recommendedName>
        <fullName evidence="1">DUF659 domain-containing protein</fullName>
    </recommendedName>
</protein>
<dbReference type="PANTHER" id="PTHR32166">
    <property type="entry name" value="OSJNBA0013A04.12 PROTEIN"/>
    <property type="match status" value="1"/>
</dbReference>
<name>A0A9D4ZUQ2_PEA</name>
<sequence length="198" mass="23038">MVLEHGISLDGEDVNEYSLCDDIRPRGLYRFLCLLAKTKGNDVAIRSCTREAEAKNKKILKEEAFETISRFFYHNAISPKLVESKEFIVMCDMISRLCVRFKPPSTDEIKEKYVRKVDKRIDKALEEHNVVWKTRGCTIMSIDACDMLEPETPYKLFKMMDDIVEEVGEENVVQIVTDNTPFYKATGEMLMEKRTKLY</sequence>
<organism evidence="2 3">
    <name type="scientific">Pisum sativum</name>
    <name type="common">Garden pea</name>
    <name type="synonym">Lathyrus oleraceus</name>
    <dbReference type="NCBI Taxonomy" id="3888"/>
    <lineage>
        <taxon>Eukaryota</taxon>
        <taxon>Viridiplantae</taxon>
        <taxon>Streptophyta</taxon>
        <taxon>Embryophyta</taxon>
        <taxon>Tracheophyta</taxon>
        <taxon>Spermatophyta</taxon>
        <taxon>Magnoliopsida</taxon>
        <taxon>eudicotyledons</taxon>
        <taxon>Gunneridae</taxon>
        <taxon>Pentapetalae</taxon>
        <taxon>rosids</taxon>
        <taxon>fabids</taxon>
        <taxon>Fabales</taxon>
        <taxon>Fabaceae</taxon>
        <taxon>Papilionoideae</taxon>
        <taxon>50 kb inversion clade</taxon>
        <taxon>NPAAA clade</taxon>
        <taxon>Hologalegina</taxon>
        <taxon>IRL clade</taxon>
        <taxon>Fabeae</taxon>
        <taxon>Lathyrus</taxon>
    </lineage>
</organism>
<evidence type="ECO:0000259" key="1">
    <source>
        <dbReference type="Pfam" id="PF04937"/>
    </source>
</evidence>
<dbReference type="InterPro" id="IPR007021">
    <property type="entry name" value="DUF659"/>
</dbReference>
<comment type="caution">
    <text evidence="2">The sequence shown here is derived from an EMBL/GenBank/DDBJ whole genome shotgun (WGS) entry which is preliminary data.</text>
</comment>
<dbReference type="PANTHER" id="PTHR32166:SF122">
    <property type="entry name" value="OS09G0499600 PROTEIN"/>
    <property type="match status" value="1"/>
</dbReference>
<dbReference type="EMBL" id="JAMSHJ010000007">
    <property type="protein sequence ID" value="KAI5386302.1"/>
    <property type="molecule type" value="Genomic_DNA"/>
</dbReference>
<evidence type="ECO:0000313" key="3">
    <source>
        <dbReference type="Proteomes" id="UP001058974"/>
    </source>
</evidence>
<dbReference type="AlphaFoldDB" id="A0A9D4ZUQ2"/>
<reference evidence="2 3" key="1">
    <citation type="journal article" date="2022" name="Nat. Genet.">
        <title>Improved pea reference genome and pan-genome highlight genomic features and evolutionary characteristics.</title>
        <authorList>
            <person name="Yang T."/>
            <person name="Liu R."/>
            <person name="Luo Y."/>
            <person name="Hu S."/>
            <person name="Wang D."/>
            <person name="Wang C."/>
            <person name="Pandey M.K."/>
            <person name="Ge S."/>
            <person name="Xu Q."/>
            <person name="Li N."/>
            <person name="Li G."/>
            <person name="Huang Y."/>
            <person name="Saxena R.K."/>
            <person name="Ji Y."/>
            <person name="Li M."/>
            <person name="Yan X."/>
            <person name="He Y."/>
            <person name="Liu Y."/>
            <person name="Wang X."/>
            <person name="Xiang C."/>
            <person name="Varshney R.K."/>
            <person name="Ding H."/>
            <person name="Gao S."/>
            <person name="Zong X."/>
        </authorList>
    </citation>
    <scope>NUCLEOTIDE SEQUENCE [LARGE SCALE GENOMIC DNA]</scope>
    <source>
        <strain evidence="2 3">cv. Zhongwan 6</strain>
    </source>
</reference>
<evidence type="ECO:0000313" key="2">
    <source>
        <dbReference type="EMBL" id="KAI5386302.1"/>
    </source>
</evidence>
<dbReference type="Proteomes" id="UP001058974">
    <property type="component" value="Chromosome 7"/>
</dbReference>
<feature type="domain" description="DUF659" evidence="1">
    <location>
        <begin position="145"/>
        <end position="198"/>
    </location>
</feature>
<accession>A0A9D4ZUQ2</accession>
<keyword evidence="3" id="KW-1185">Reference proteome</keyword>
<gene>
    <name evidence="2" type="ORF">KIW84_072732</name>
</gene>
<dbReference type="Gramene" id="Psat07G0273200-T1">
    <property type="protein sequence ID" value="KAI5386302.1"/>
    <property type="gene ID" value="KIW84_072732"/>
</dbReference>
<dbReference type="Pfam" id="PF04937">
    <property type="entry name" value="DUF659"/>
    <property type="match status" value="1"/>
</dbReference>
<proteinExistence type="predicted"/>